<dbReference type="OrthoDB" id="2499742at2759"/>
<organism evidence="2 3">
    <name type="scientific">Puccinia sorghi</name>
    <dbReference type="NCBI Taxonomy" id="27349"/>
    <lineage>
        <taxon>Eukaryota</taxon>
        <taxon>Fungi</taxon>
        <taxon>Dikarya</taxon>
        <taxon>Basidiomycota</taxon>
        <taxon>Pucciniomycotina</taxon>
        <taxon>Pucciniomycetes</taxon>
        <taxon>Pucciniales</taxon>
        <taxon>Pucciniaceae</taxon>
        <taxon>Puccinia</taxon>
    </lineage>
</organism>
<evidence type="ECO:0000313" key="3">
    <source>
        <dbReference type="Proteomes" id="UP000037035"/>
    </source>
</evidence>
<name>A0A0L6UIE9_9BASI</name>
<gene>
    <name evidence="2" type="ORF">VP01_5773g1</name>
</gene>
<evidence type="ECO:0000256" key="1">
    <source>
        <dbReference type="SAM" id="Coils"/>
    </source>
</evidence>
<reference evidence="2 3" key="1">
    <citation type="submission" date="2015-08" db="EMBL/GenBank/DDBJ databases">
        <title>Next Generation Sequencing and Analysis of the Genome of Puccinia sorghi L Schw, the Causal Agent of Maize Common Rust.</title>
        <authorList>
            <person name="Rochi L."/>
            <person name="Burguener G."/>
            <person name="Darino M."/>
            <person name="Turjanski A."/>
            <person name="Kreff E."/>
            <person name="Dieguez M.J."/>
            <person name="Sacco F."/>
        </authorList>
    </citation>
    <scope>NUCLEOTIDE SEQUENCE [LARGE SCALE GENOMIC DNA]</scope>
    <source>
        <strain evidence="2 3">RO10H11247</strain>
    </source>
</reference>
<dbReference type="Proteomes" id="UP000037035">
    <property type="component" value="Unassembled WGS sequence"/>
</dbReference>
<dbReference type="EMBL" id="LAVV01011022">
    <property type="protein sequence ID" value="KNZ48288.1"/>
    <property type="molecule type" value="Genomic_DNA"/>
</dbReference>
<keyword evidence="1" id="KW-0175">Coiled coil</keyword>
<sequence length="312" mass="36130">MTAGYVDVGTLNILLVTHSRISHKNLSNRMKKERNKQKRKAEEHADLQENILGSMTLEIPPRPPFQTCHVVDRTFFLLNTGWCVITDPLYWNSIIAVIKFTPWDKSLSTQTLLLLAPGEIVGRYIKKLTLKKFKKYEEHFTQSNFSGKMIGHYFDKMASIPLKKNPTLMEKYNIPSSDSLQFQDNPVCLCLIPSNFWLLVPLLPLILPKTLRVVPLFFLTTSLAFFDLQHGIVKMVWKANKYKHCTLPYSSPSSTFTCLGMSLKINFCLANSCNKEKQGHYTNPLHYFCDQFLYFFAAWAKELYLQYFFVSI</sequence>
<dbReference type="AlphaFoldDB" id="A0A0L6UIE9"/>
<dbReference type="VEuPathDB" id="FungiDB:VP01_5773g1"/>
<keyword evidence="3" id="KW-1185">Reference proteome</keyword>
<accession>A0A0L6UIE9</accession>
<comment type="caution">
    <text evidence="2">The sequence shown here is derived from an EMBL/GenBank/DDBJ whole genome shotgun (WGS) entry which is preliminary data.</text>
</comment>
<protein>
    <submittedName>
        <fullName evidence="2">Uncharacterized protein</fullName>
    </submittedName>
</protein>
<feature type="coiled-coil region" evidence="1">
    <location>
        <begin position="23"/>
        <end position="50"/>
    </location>
</feature>
<evidence type="ECO:0000313" key="2">
    <source>
        <dbReference type="EMBL" id="KNZ48288.1"/>
    </source>
</evidence>
<proteinExistence type="predicted"/>